<dbReference type="PANTHER" id="PTHR34984">
    <property type="entry name" value="CARBON STORAGE REGULATOR"/>
    <property type="match status" value="1"/>
</dbReference>
<comment type="similarity">
    <text evidence="4">Belongs to the CsrA/RsmA family.</text>
</comment>
<dbReference type="Pfam" id="PF02599">
    <property type="entry name" value="CsrA"/>
    <property type="match status" value="1"/>
</dbReference>
<dbReference type="GO" id="GO:0006109">
    <property type="term" value="P:regulation of carbohydrate metabolic process"/>
    <property type="evidence" value="ECO:0007669"/>
    <property type="project" value="InterPro"/>
</dbReference>
<name>D6YV24_WADCW</name>
<dbReference type="GO" id="GO:0005829">
    <property type="term" value="C:cytosol"/>
    <property type="evidence" value="ECO:0007669"/>
    <property type="project" value="TreeGrafter"/>
</dbReference>
<keyword evidence="3 4" id="KW-0694">RNA-binding</keyword>
<keyword evidence="4" id="KW-1005">Bacterial flagellum biogenesis</keyword>
<keyword evidence="1 4" id="KW-0963">Cytoplasm</keyword>
<dbReference type="GO" id="GO:0045947">
    <property type="term" value="P:negative regulation of translational initiation"/>
    <property type="evidence" value="ECO:0007669"/>
    <property type="project" value="UniProtKB-UniRule"/>
</dbReference>
<dbReference type="GO" id="GO:0044781">
    <property type="term" value="P:bacterial-type flagellum organization"/>
    <property type="evidence" value="ECO:0007669"/>
    <property type="project" value="UniProtKB-KW"/>
</dbReference>
<dbReference type="HAMAP" id="MF_00167">
    <property type="entry name" value="CsrA"/>
    <property type="match status" value="1"/>
</dbReference>
<dbReference type="PANTHER" id="PTHR34984:SF1">
    <property type="entry name" value="CARBON STORAGE REGULATOR"/>
    <property type="match status" value="1"/>
</dbReference>
<organism evidence="5 6">
    <name type="scientific">Waddlia chondrophila (strain ATCC VR-1470 / WSU 86-1044)</name>
    <dbReference type="NCBI Taxonomy" id="716544"/>
    <lineage>
        <taxon>Bacteria</taxon>
        <taxon>Pseudomonadati</taxon>
        <taxon>Chlamydiota</taxon>
        <taxon>Chlamydiia</taxon>
        <taxon>Parachlamydiales</taxon>
        <taxon>Waddliaceae</taxon>
        <taxon>Waddlia</taxon>
    </lineage>
</organism>
<dbReference type="SUPFAM" id="SSF117130">
    <property type="entry name" value="CsrA-like"/>
    <property type="match status" value="1"/>
</dbReference>
<gene>
    <name evidence="4" type="primary">csrA</name>
    <name evidence="5" type="ordered locus">wcw_0617</name>
</gene>
<dbReference type="OrthoDB" id="9809061at2"/>
<dbReference type="GO" id="GO:0006402">
    <property type="term" value="P:mRNA catabolic process"/>
    <property type="evidence" value="ECO:0007669"/>
    <property type="project" value="InterPro"/>
</dbReference>
<dbReference type="RefSeq" id="WP_013181710.1">
    <property type="nucleotide sequence ID" value="NC_014225.1"/>
</dbReference>
<dbReference type="GO" id="GO:1902208">
    <property type="term" value="P:regulation of bacterial-type flagellum assembly"/>
    <property type="evidence" value="ECO:0007669"/>
    <property type="project" value="UniProtKB-UniRule"/>
</dbReference>
<comment type="subcellular location">
    <subcellularLocation>
        <location evidence="4">Cytoplasm</location>
    </subcellularLocation>
</comment>
<dbReference type="Proteomes" id="UP000001505">
    <property type="component" value="Chromosome"/>
</dbReference>
<proteinExistence type="inferred from homology"/>
<dbReference type="STRING" id="716544.wcw_0617"/>
<dbReference type="InterPro" id="IPR036107">
    <property type="entry name" value="CsrA_sf"/>
</dbReference>
<accession>D6YV24</accession>
<dbReference type="HOGENOM" id="CLU_164837_1_1_0"/>
<dbReference type="InterPro" id="IPR003751">
    <property type="entry name" value="CsrA"/>
</dbReference>
<dbReference type="GO" id="GO:0048027">
    <property type="term" value="F:mRNA 5'-UTR binding"/>
    <property type="evidence" value="ECO:0007669"/>
    <property type="project" value="UniProtKB-UniRule"/>
</dbReference>
<evidence type="ECO:0000256" key="4">
    <source>
        <dbReference type="HAMAP-Rule" id="MF_00167"/>
    </source>
</evidence>
<dbReference type="AlphaFoldDB" id="D6YV24"/>
<evidence type="ECO:0000256" key="2">
    <source>
        <dbReference type="ARBA" id="ARBA00022845"/>
    </source>
</evidence>
<evidence type="ECO:0000313" key="5">
    <source>
        <dbReference type="EMBL" id="ADI37985.1"/>
    </source>
</evidence>
<reference evidence="5 6" key="1">
    <citation type="journal article" date="2010" name="PLoS ONE">
        <title>The Waddlia genome: a window into chlamydial biology.</title>
        <authorList>
            <person name="Bertelli C."/>
            <person name="Collyn F."/>
            <person name="Croxatto A."/>
            <person name="Ruckert C."/>
            <person name="Polkinghorne A."/>
            <person name="Kebbi-Beghdadi C."/>
            <person name="Goesmann A."/>
            <person name="Vaughan L."/>
            <person name="Greub G."/>
        </authorList>
    </citation>
    <scope>NUCLEOTIDE SEQUENCE [LARGE SCALE GENOMIC DNA]</scope>
    <source>
        <strain evidence="6">ATCC VR-1470 / WSU 86-1044</strain>
    </source>
</reference>
<evidence type="ECO:0000256" key="1">
    <source>
        <dbReference type="ARBA" id="ARBA00022490"/>
    </source>
</evidence>
<dbReference type="KEGG" id="wch:wcw_0617"/>
<comment type="function">
    <text evidence="4">A translational regulator that binds mRNA to regulate translation initiation and/or mRNA stability. Usually binds in the 5'-UTR at or near the Shine-Dalgarno sequence preventing ribosome-binding, thus repressing translation. Its main target seems to be the major flagellin gene, while its function is anatagonized by FliW.</text>
</comment>
<dbReference type="Gene3D" id="2.60.40.4380">
    <property type="entry name" value="Translational regulator CsrA"/>
    <property type="match status" value="1"/>
</dbReference>
<comment type="subunit">
    <text evidence="4">Homodimer; the beta-strands of each monomer intercalate to form a hydrophobic core, while the alpha-helices form wings that extend away from the core.</text>
</comment>
<keyword evidence="4" id="KW-0678">Repressor</keyword>
<sequence>MLVLTRKSEEKVTIGKDKKVVITILKIQGDKVSIGIEADKETPIYRNELINEENEQISRVELEAS</sequence>
<evidence type="ECO:0000313" key="6">
    <source>
        <dbReference type="Proteomes" id="UP000001505"/>
    </source>
</evidence>
<dbReference type="EMBL" id="CP001928">
    <property type="protein sequence ID" value="ADI37985.1"/>
    <property type="molecule type" value="Genomic_DNA"/>
</dbReference>
<dbReference type="eggNOG" id="COG1551">
    <property type="taxonomic scope" value="Bacteria"/>
</dbReference>
<protein>
    <recommendedName>
        <fullName evidence="4">Translational regulator CsrA</fullName>
    </recommendedName>
</protein>
<keyword evidence="2 4" id="KW-0810">Translation regulation</keyword>
<evidence type="ECO:0000256" key="3">
    <source>
        <dbReference type="ARBA" id="ARBA00022884"/>
    </source>
</evidence>
<keyword evidence="6" id="KW-1185">Reference proteome</keyword>